<dbReference type="EMBL" id="JAPZVI010000007">
    <property type="protein sequence ID" value="MCZ8402197.1"/>
    <property type="molecule type" value="Genomic_DNA"/>
</dbReference>
<dbReference type="Gene3D" id="1.10.443.10">
    <property type="entry name" value="Intergrase catalytic core"/>
    <property type="match status" value="1"/>
</dbReference>
<accession>A0A9W5EK60</accession>
<proteinExistence type="predicted"/>
<organism evidence="3 4">
    <name type="scientific">Alcaligenes xylosoxydans xylosoxydans</name>
    <name type="common">Achromobacter xylosoxidans</name>
    <dbReference type="NCBI Taxonomy" id="85698"/>
    <lineage>
        <taxon>Bacteria</taxon>
        <taxon>Pseudomonadati</taxon>
        <taxon>Pseudomonadota</taxon>
        <taxon>Betaproteobacteria</taxon>
        <taxon>Burkholderiales</taxon>
        <taxon>Alcaligenaceae</taxon>
        <taxon>Achromobacter</taxon>
    </lineage>
</organism>
<dbReference type="InterPro" id="IPR011010">
    <property type="entry name" value="DNA_brk_join_enz"/>
</dbReference>
<evidence type="ECO:0000313" key="3">
    <source>
        <dbReference type="EMBL" id="MCZ8402197.1"/>
    </source>
</evidence>
<evidence type="ECO:0000313" key="4">
    <source>
        <dbReference type="Proteomes" id="UP001141992"/>
    </source>
</evidence>
<dbReference type="AlphaFoldDB" id="A0A9W5EK60"/>
<protein>
    <submittedName>
        <fullName evidence="3">Tyrosine-type recombinase/integrase</fullName>
    </submittedName>
</protein>
<feature type="domain" description="Tyr recombinase" evidence="2">
    <location>
        <begin position="70"/>
        <end position="164"/>
    </location>
</feature>
<dbReference type="RefSeq" id="WP_054436613.1">
    <property type="nucleotide sequence ID" value="NZ_CYTI01000001.1"/>
</dbReference>
<dbReference type="InterPro" id="IPR002104">
    <property type="entry name" value="Integrase_catalytic"/>
</dbReference>
<dbReference type="Pfam" id="PF00589">
    <property type="entry name" value="Phage_integrase"/>
    <property type="match status" value="1"/>
</dbReference>
<dbReference type="InterPro" id="IPR013762">
    <property type="entry name" value="Integrase-like_cat_sf"/>
</dbReference>
<keyword evidence="1" id="KW-0233">DNA recombination</keyword>
<evidence type="ECO:0000256" key="1">
    <source>
        <dbReference type="ARBA" id="ARBA00023172"/>
    </source>
</evidence>
<dbReference type="GO" id="GO:0006310">
    <property type="term" value="P:DNA recombination"/>
    <property type="evidence" value="ECO:0007669"/>
    <property type="project" value="UniProtKB-KW"/>
</dbReference>
<name>A0A9W5EK60_ALCXX</name>
<dbReference type="GO" id="GO:0003677">
    <property type="term" value="F:DNA binding"/>
    <property type="evidence" value="ECO:0007669"/>
    <property type="project" value="InterPro"/>
</dbReference>
<sequence length="212" mass="24000">MLFSWGRRPAKCLFESAVDLGTPLEIRPGLVRSVFIVPREYVKGRKREKIIVCNTTAQGIVDSQRGKHPEFVFTYVKDLPKWARLAKGPHPLGWTLPERSHKTLADRFEYAWGKTRTAAGMADLHLHDLRHTLGMRLRAAGVSDRTQNEILWHGSGSMTDHYAVAQLREIYNALKAIQAPGADGESLNLLAIMRERRQREVPQKSPSLRLVA</sequence>
<evidence type="ECO:0000259" key="2">
    <source>
        <dbReference type="Pfam" id="PF00589"/>
    </source>
</evidence>
<dbReference type="GO" id="GO:0015074">
    <property type="term" value="P:DNA integration"/>
    <property type="evidence" value="ECO:0007669"/>
    <property type="project" value="InterPro"/>
</dbReference>
<comment type="caution">
    <text evidence="3">The sequence shown here is derived from an EMBL/GenBank/DDBJ whole genome shotgun (WGS) entry which is preliminary data.</text>
</comment>
<gene>
    <name evidence="3" type="ORF">O9570_12130</name>
</gene>
<dbReference type="SUPFAM" id="SSF56349">
    <property type="entry name" value="DNA breaking-rejoining enzymes"/>
    <property type="match status" value="1"/>
</dbReference>
<dbReference type="Proteomes" id="UP001141992">
    <property type="component" value="Unassembled WGS sequence"/>
</dbReference>
<reference evidence="3" key="1">
    <citation type="submission" date="2022-12" db="EMBL/GenBank/DDBJ databases">
        <authorList>
            <person name="Voronina O.L."/>
            <person name="Kunda M.S."/>
            <person name="Ryzhova N."/>
            <person name="Aksenova E.I."/>
        </authorList>
    </citation>
    <scope>NUCLEOTIDE SEQUENCE</scope>
    <source>
        <strain evidence="3">SCCH136:Ach223948</strain>
    </source>
</reference>